<gene>
    <name evidence="2" type="ORF">LTR78_009447</name>
</gene>
<accession>A0AAE0WHD2</accession>
<evidence type="ECO:0000256" key="1">
    <source>
        <dbReference type="SAM" id="MobiDB-lite"/>
    </source>
</evidence>
<sequence>MSTATDSWKAKCYSIAHHHKACGHDSFPEILVRCEQHLERSHGLSCEVQGPLQLIDVPGQCRECQDGSGRMDVQQLQKSADSHWDRVHARQLKKALKVSKKEAPDYARAQGVENEEAARQMSMQGTEEDFERQLEKARMESLESAFEYFRMRRDRGIGSGYAGSAMSGESSRGPRQGPSSRRNKLTIHEEHGEEEYGPVATSLRPSRLASMCRKPAEKLGVGTGAQDRRREPVVGGLTDSVAPSRASRRSEKAPSRVASRAGGFYGSEAGSLHHGSEIGEGLEHEAVDDASSAGTLRPAQHIVQQYDDEGDHHARAQQQWSPQPLGNPYSAQQSQPPTPGQQPEFTCHPSQPERACHFPGQPLRSPSPAATLHRVMSQHGDEESRRQGLFTNHPHRPPAGPPTSAIGSNVAGLGVEEEEEEGGEWESEADVEAGEDEEDADFAYIASATPSAAAPSVLHTDQDGYGASLGRPPAYPPSKTSRW</sequence>
<keyword evidence="3" id="KW-1185">Reference proteome</keyword>
<evidence type="ECO:0000313" key="3">
    <source>
        <dbReference type="Proteomes" id="UP001274830"/>
    </source>
</evidence>
<organism evidence="2 3">
    <name type="scientific">Recurvomyces mirabilis</name>
    <dbReference type="NCBI Taxonomy" id="574656"/>
    <lineage>
        <taxon>Eukaryota</taxon>
        <taxon>Fungi</taxon>
        <taxon>Dikarya</taxon>
        <taxon>Ascomycota</taxon>
        <taxon>Pezizomycotina</taxon>
        <taxon>Dothideomycetes</taxon>
        <taxon>Dothideomycetidae</taxon>
        <taxon>Mycosphaerellales</taxon>
        <taxon>Teratosphaeriaceae</taxon>
        <taxon>Recurvomyces</taxon>
    </lineage>
</organism>
<reference evidence="2" key="1">
    <citation type="submission" date="2023-07" db="EMBL/GenBank/DDBJ databases">
        <title>Black Yeasts Isolated from many extreme environments.</title>
        <authorList>
            <person name="Coleine C."/>
            <person name="Stajich J.E."/>
            <person name="Selbmann L."/>
        </authorList>
    </citation>
    <scope>NUCLEOTIDE SEQUENCE</scope>
    <source>
        <strain evidence="2">CCFEE 5485</strain>
    </source>
</reference>
<feature type="compositionally biased region" description="Low complexity" evidence="1">
    <location>
        <begin position="442"/>
        <end position="456"/>
    </location>
</feature>
<dbReference type="AlphaFoldDB" id="A0AAE0WHD2"/>
<feature type="region of interest" description="Disordered" evidence="1">
    <location>
        <begin position="160"/>
        <end position="182"/>
    </location>
</feature>
<dbReference type="EMBL" id="JAUTXT010000053">
    <property type="protein sequence ID" value="KAK3670612.1"/>
    <property type="molecule type" value="Genomic_DNA"/>
</dbReference>
<feature type="compositionally biased region" description="Acidic residues" evidence="1">
    <location>
        <begin position="415"/>
        <end position="441"/>
    </location>
</feature>
<evidence type="ECO:0000313" key="2">
    <source>
        <dbReference type="EMBL" id="KAK3670612.1"/>
    </source>
</evidence>
<comment type="caution">
    <text evidence="2">The sequence shown here is derived from an EMBL/GenBank/DDBJ whole genome shotgun (WGS) entry which is preliminary data.</text>
</comment>
<feature type="region of interest" description="Disordered" evidence="1">
    <location>
        <begin position="219"/>
        <end position="483"/>
    </location>
</feature>
<dbReference type="Proteomes" id="UP001274830">
    <property type="component" value="Unassembled WGS sequence"/>
</dbReference>
<name>A0AAE0WHD2_9PEZI</name>
<feature type="compositionally biased region" description="Low complexity" evidence="1">
    <location>
        <begin position="167"/>
        <end position="180"/>
    </location>
</feature>
<feature type="compositionally biased region" description="Basic and acidic residues" evidence="1">
    <location>
        <begin position="274"/>
        <end position="287"/>
    </location>
</feature>
<protein>
    <submittedName>
        <fullName evidence="2">Uncharacterized protein</fullName>
    </submittedName>
</protein>
<proteinExistence type="predicted"/>